<comment type="caution">
    <text evidence="20">The sequence shown here is derived from an EMBL/GenBank/DDBJ whole genome shotgun (WGS) entry which is preliminary data.</text>
</comment>
<name>A0ABT7PQ71_9BACT</name>
<dbReference type="PANTHER" id="PTHR32071:SF95">
    <property type="entry name" value="DNA-BINDING TRANSCRIPTIONAL REGULATOR NTRC"/>
    <property type="match status" value="1"/>
</dbReference>
<dbReference type="PROSITE" id="PS50045">
    <property type="entry name" value="SIGMA54_INTERACT_4"/>
    <property type="match status" value="1"/>
</dbReference>
<keyword evidence="8" id="KW-0902">Two-component regulatory system</keyword>
<evidence type="ECO:0000313" key="21">
    <source>
        <dbReference type="Proteomes" id="UP001239462"/>
    </source>
</evidence>
<feature type="modified residue" description="4-aspartylphosphate" evidence="16">
    <location>
        <position position="51"/>
    </location>
</feature>
<evidence type="ECO:0000256" key="2">
    <source>
        <dbReference type="ARBA" id="ARBA00019059"/>
    </source>
</evidence>
<dbReference type="SUPFAM" id="SSF52172">
    <property type="entry name" value="CheY-like"/>
    <property type="match status" value="1"/>
</dbReference>
<keyword evidence="12" id="KW-0804">Transcription</keyword>
<feature type="compositionally biased region" description="Polar residues" evidence="17">
    <location>
        <begin position="395"/>
        <end position="419"/>
    </location>
</feature>
<evidence type="ECO:0000256" key="10">
    <source>
        <dbReference type="ARBA" id="ARBA00023125"/>
    </source>
</evidence>
<dbReference type="EMBL" id="JASZZN010000024">
    <property type="protein sequence ID" value="MDM4018655.1"/>
    <property type="molecule type" value="Genomic_DNA"/>
</dbReference>
<evidence type="ECO:0000256" key="13">
    <source>
        <dbReference type="ARBA" id="ARBA00023231"/>
    </source>
</evidence>
<dbReference type="InterPro" id="IPR058031">
    <property type="entry name" value="AAA_lid_NorR"/>
</dbReference>
<feature type="domain" description="Response regulatory" evidence="19">
    <location>
        <begin position="3"/>
        <end position="116"/>
    </location>
</feature>
<keyword evidence="11" id="KW-0010">Activator</keyword>
<proteinExistence type="predicted"/>
<dbReference type="SMART" id="SM00382">
    <property type="entry name" value="AAA"/>
    <property type="match status" value="1"/>
</dbReference>
<evidence type="ECO:0000256" key="11">
    <source>
        <dbReference type="ARBA" id="ARBA00023159"/>
    </source>
</evidence>
<protein>
    <recommendedName>
        <fullName evidence="2">DNA-binding transcriptional regulator NtrC</fullName>
    </recommendedName>
    <alternativeName>
        <fullName evidence="14">Nitrogen regulation protein NR(I)</fullName>
    </alternativeName>
    <alternativeName>
        <fullName evidence="15">Nitrogen regulator I</fullName>
    </alternativeName>
</protein>
<sequence>MPTVLVIDDDPSVFLLTRKALDGVADIVTAETADEGLELINRRQFDAVLLDIMLPDRNGLALYCEIKEKDRRLPVIFMTVEAASGTAIEAMQLGAFDYVAKPLSVSALRHLISRAIEQRELASVPVAIVADEELAKESGELFIGRSTPMLEVFKAIGRVSKQNVPVLVRGESGTGKELVARALFQYSHRAEGPFLAVNCAALPDTLLESELFGYEKGAFTGADSRRIGKFEQCNKGTLFLDEIGDMASIVQAKVLRVLQDQRFERIGGNNELKTDVRIVAATNRPLEEMVSENTFREDLLYRLNAVTIHLPPLRERPSDIPMLIQHFLSQAKVEFNKPDLEGASPETVEMLKGYSWPGNVRQLRAVVRRCVLDSALPVLVPEVLPNAIKEELAKSATQRPASAIDSVSTASHGNGQPSPTVAGNGSSGNGVSVAGGVGDSASGIGQDSAAALAAPGGRTDAVDGMASMSNEMPFSHDDSDADEPNGLGLPALVDNLFEQKSTDMYSEVIAYAERYLLLRVLRETEGNQSKAAAILGITRGKLRDRIASYDIRLESGVRIGE</sequence>
<keyword evidence="5 16" id="KW-0597">Phosphoprotein</keyword>
<comment type="subcellular location">
    <subcellularLocation>
        <location evidence="1">Cytoplasm</location>
    </subcellularLocation>
</comment>
<keyword evidence="4" id="KW-0678">Repressor</keyword>
<evidence type="ECO:0000256" key="9">
    <source>
        <dbReference type="ARBA" id="ARBA00023015"/>
    </source>
</evidence>
<evidence type="ECO:0000256" key="4">
    <source>
        <dbReference type="ARBA" id="ARBA00022491"/>
    </source>
</evidence>
<dbReference type="Gene3D" id="3.40.50.2300">
    <property type="match status" value="1"/>
</dbReference>
<feature type="region of interest" description="Disordered" evidence="17">
    <location>
        <begin position="394"/>
        <end position="434"/>
    </location>
</feature>
<dbReference type="InterPro" id="IPR011006">
    <property type="entry name" value="CheY-like_superfamily"/>
</dbReference>
<dbReference type="Gene3D" id="1.10.8.60">
    <property type="match status" value="1"/>
</dbReference>
<evidence type="ECO:0000256" key="1">
    <source>
        <dbReference type="ARBA" id="ARBA00004496"/>
    </source>
</evidence>
<evidence type="ECO:0000256" key="16">
    <source>
        <dbReference type="PROSITE-ProRule" id="PRU00169"/>
    </source>
</evidence>
<dbReference type="PROSITE" id="PS00688">
    <property type="entry name" value="SIGMA54_INTERACT_3"/>
    <property type="match status" value="1"/>
</dbReference>
<dbReference type="InterPro" id="IPR002078">
    <property type="entry name" value="Sigma_54_int"/>
</dbReference>
<dbReference type="Proteomes" id="UP001239462">
    <property type="component" value="Unassembled WGS sequence"/>
</dbReference>
<evidence type="ECO:0000313" key="20">
    <source>
        <dbReference type="EMBL" id="MDM4018655.1"/>
    </source>
</evidence>
<dbReference type="Gene3D" id="3.40.50.300">
    <property type="entry name" value="P-loop containing nucleotide triphosphate hydrolases"/>
    <property type="match status" value="1"/>
</dbReference>
<keyword evidence="10" id="KW-0238">DNA-binding</keyword>
<dbReference type="PANTHER" id="PTHR32071">
    <property type="entry name" value="TRANSCRIPTIONAL REGULATORY PROTEIN"/>
    <property type="match status" value="1"/>
</dbReference>
<evidence type="ECO:0000256" key="7">
    <source>
        <dbReference type="ARBA" id="ARBA00022840"/>
    </source>
</evidence>
<evidence type="ECO:0000256" key="3">
    <source>
        <dbReference type="ARBA" id="ARBA00022490"/>
    </source>
</evidence>
<evidence type="ECO:0000256" key="6">
    <source>
        <dbReference type="ARBA" id="ARBA00022741"/>
    </source>
</evidence>
<dbReference type="InterPro" id="IPR001789">
    <property type="entry name" value="Sig_transdc_resp-reg_receiver"/>
</dbReference>
<evidence type="ECO:0000259" key="18">
    <source>
        <dbReference type="PROSITE" id="PS50045"/>
    </source>
</evidence>
<dbReference type="SMART" id="SM00448">
    <property type="entry name" value="REC"/>
    <property type="match status" value="1"/>
</dbReference>
<evidence type="ECO:0000256" key="14">
    <source>
        <dbReference type="ARBA" id="ARBA00029881"/>
    </source>
</evidence>
<organism evidence="20 21">
    <name type="scientific">Roseiconus lacunae</name>
    <dbReference type="NCBI Taxonomy" id="2605694"/>
    <lineage>
        <taxon>Bacteria</taxon>
        <taxon>Pseudomonadati</taxon>
        <taxon>Planctomycetota</taxon>
        <taxon>Planctomycetia</taxon>
        <taxon>Pirellulales</taxon>
        <taxon>Pirellulaceae</taxon>
        <taxon>Roseiconus</taxon>
    </lineage>
</organism>
<accession>A0ABT7PQ71</accession>
<evidence type="ECO:0000256" key="12">
    <source>
        <dbReference type="ARBA" id="ARBA00023163"/>
    </source>
</evidence>
<dbReference type="Gene3D" id="1.10.10.60">
    <property type="entry name" value="Homeodomain-like"/>
    <property type="match status" value="1"/>
</dbReference>
<dbReference type="Pfam" id="PF02954">
    <property type="entry name" value="HTH_8"/>
    <property type="match status" value="1"/>
</dbReference>
<keyword evidence="7" id="KW-0067">ATP-binding</keyword>
<dbReference type="InterPro" id="IPR027417">
    <property type="entry name" value="P-loop_NTPase"/>
</dbReference>
<evidence type="ECO:0000256" key="8">
    <source>
        <dbReference type="ARBA" id="ARBA00023012"/>
    </source>
</evidence>
<evidence type="ECO:0000259" key="19">
    <source>
        <dbReference type="PROSITE" id="PS50110"/>
    </source>
</evidence>
<dbReference type="CDD" id="cd00009">
    <property type="entry name" value="AAA"/>
    <property type="match status" value="1"/>
</dbReference>
<dbReference type="Pfam" id="PF00072">
    <property type="entry name" value="Response_reg"/>
    <property type="match status" value="1"/>
</dbReference>
<dbReference type="Pfam" id="PF00158">
    <property type="entry name" value="Sigma54_activat"/>
    <property type="match status" value="1"/>
</dbReference>
<dbReference type="Pfam" id="PF25601">
    <property type="entry name" value="AAA_lid_14"/>
    <property type="match status" value="1"/>
</dbReference>
<dbReference type="InterPro" id="IPR002197">
    <property type="entry name" value="HTH_Fis"/>
</dbReference>
<feature type="domain" description="Sigma-54 factor interaction" evidence="18">
    <location>
        <begin position="142"/>
        <end position="372"/>
    </location>
</feature>
<dbReference type="InterPro" id="IPR009057">
    <property type="entry name" value="Homeodomain-like_sf"/>
</dbReference>
<dbReference type="PROSITE" id="PS00675">
    <property type="entry name" value="SIGMA54_INTERACT_1"/>
    <property type="match status" value="1"/>
</dbReference>
<dbReference type="SUPFAM" id="SSF46689">
    <property type="entry name" value="Homeodomain-like"/>
    <property type="match status" value="1"/>
</dbReference>
<dbReference type="PRINTS" id="PR01590">
    <property type="entry name" value="HTHFIS"/>
</dbReference>
<keyword evidence="3" id="KW-0963">Cytoplasm</keyword>
<dbReference type="SUPFAM" id="SSF52540">
    <property type="entry name" value="P-loop containing nucleoside triphosphate hydrolases"/>
    <property type="match status" value="1"/>
</dbReference>
<dbReference type="PROSITE" id="PS50110">
    <property type="entry name" value="RESPONSE_REGULATORY"/>
    <property type="match status" value="1"/>
</dbReference>
<gene>
    <name evidence="20" type="ORF">QTN89_24595</name>
</gene>
<keyword evidence="6" id="KW-0547">Nucleotide-binding</keyword>
<dbReference type="InterPro" id="IPR025944">
    <property type="entry name" value="Sigma_54_int_dom_CS"/>
</dbReference>
<feature type="compositionally biased region" description="Gly residues" evidence="17">
    <location>
        <begin position="425"/>
        <end position="434"/>
    </location>
</feature>
<keyword evidence="21" id="KW-1185">Reference proteome</keyword>
<dbReference type="RefSeq" id="WP_289166537.1">
    <property type="nucleotide sequence ID" value="NZ_JASZZN010000024.1"/>
</dbReference>
<evidence type="ECO:0000256" key="15">
    <source>
        <dbReference type="ARBA" id="ARBA00031910"/>
    </source>
</evidence>
<dbReference type="InterPro" id="IPR025662">
    <property type="entry name" value="Sigma_54_int_dom_ATP-bd_1"/>
</dbReference>
<keyword evidence="13" id="KW-0535">Nitrogen fixation</keyword>
<keyword evidence="9" id="KW-0805">Transcription regulation</keyword>
<reference evidence="20 21" key="1">
    <citation type="submission" date="2023-06" db="EMBL/GenBank/DDBJ databases">
        <title>Roseiconus lacunae JC819 isolated from Gulf of Mannar region, Tamil Nadu.</title>
        <authorList>
            <person name="Pk S."/>
            <person name="Ch S."/>
            <person name="Ch V.R."/>
        </authorList>
    </citation>
    <scope>NUCLEOTIDE SEQUENCE [LARGE SCALE GENOMIC DNA]</scope>
    <source>
        <strain evidence="20 21">JC819</strain>
    </source>
</reference>
<evidence type="ECO:0000256" key="5">
    <source>
        <dbReference type="ARBA" id="ARBA00022553"/>
    </source>
</evidence>
<evidence type="ECO:0000256" key="17">
    <source>
        <dbReference type="SAM" id="MobiDB-lite"/>
    </source>
</evidence>
<dbReference type="InterPro" id="IPR003593">
    <property type="entry name" value="AAA+_ATPase"/>
</dbReference>